<evidence type="ECO:0000256" key="2">
    <source>
        <dbReference type="ARBA" id="ARBA00022448"/>
    </source>
</evidence>
<dbReference type="EMBL" id="LKAQ01000001">
    <property type="protein sequence ID" value="OIQ52252.1"/>
    <property type="molecule type" value="Genomic_DNA"/>
</dbReference>
<feature type="transmembrane region" description="Helical" evidence="7">
    <location>
        <begin position="51"/>
        <end position="71"/>
    </location>
</feature>
<gene>
    <name evidence="9" type="primary">emrB</name>
    <name evidence="9" type="ORF">BerOc1_00726</name>
</gene>
<dbReference type="PROSITE" id="PS50850">
    <property type="entry name" value="MFS"/>
    <property type="match status" value="1"/>
</dbReference>
<evidence type="ECO:0000313" key="10">
    <source>
        <dbReference type="Proteomes" id="UP000181901"/>
    </source>
</evidence>
<evidence type="ECO:0000256" key="7">
    <source>
        <dbReference type="SAM" id="Phobius"/>
    </source>
</evidence>
<dbReference type="InterPro" id="IPR004638">
    <property type="entry name" value="EmrB-like"/>
</dbReference>
<feature type="transmembrane region" description="Helical" evidence="7">
    <location>
        <begin position="314"/>
        <end position="332"/>
    </location>
</feature>
<dbReference type="AlphaFoldDB" id="A0A1J5N2A7"/>
<keyword evidence="10" id="KW-1185">Reference proteome</keyword>
<feature type="transmembrane region" description="Helical" evidence="7">
    <location>
        <begin position="236"/>
        <end position="255"/>
    </location>
</feature>
<dbReference type="NCBIfam" id="TIGR00711">
    <property type="entry name" value="efflux_EmrB"/>
    <property type="match status" value="1"/>
</dbReference>
<dbReference type="Gene3D" id="1.20.1720.10">
    <property type="entry name" value="Multidrug resistance protein D"/>
    <property type="match status" value="1"/>
</dbReference>
<proteinExistence type="predicted"/>
<accession>A0A1J5N2A7</accession>
<feature type="transmembrane region" description="Helical" evidence="7">
    <location>
        <begin position="487"/>
        <end position="507"/>
    </location>
</feature>
<evidence type="ECO:0000313" key="9">
    <source>
        <dbReference type="EMBL" id="OIQ52252.1"/>
    </source>
</evidence>
<dbReference type="PANTHER" id="PTHR23501">
    <property type="entry name" value="MAJOR FACILITATOR SUPERFAMILY"/>
    <property type="match status" value="1"/>
</dbReference>
<feature type="transmembrane region" description="Helical" evidence="7">
    <location>
        <begin position="83"/>
        <end position="103"/>
    </location>
</feature>
<feature type="transmembrane region" description="Helical" evidence="7">
    <location>
        <begin position="12"/>
        <end position="31"/>
    </location>
</feature>
<evidence type="ECO:0000256" key="4">
    <source>
        <dbReference type="ARBA" id="ARBA00022692"/>
    </source>
</evidence>
<feature type="transmembrane region" description="Helical" evidence="7">
    <location>
        <begin position="204"/>
        <end position="224"/>
    </location>
</feature>
<reference evidence="9 10" key="1">
    <citation type="submission" date="2015-09" db="EMBL/GenBank/DDBJ databases">
        <title>Genome of Desulfovibrio dechloracetivorans BerOc1, a mercury methylating strain isolated from highly hydrocarbons and metals contaminated coastal sediments.</title>
        <authorList>
            <person name="Goni Urriza M."/>
            <person name="Gassie C."/>
            <person name="Bouchez O."/>
            <person name="Klopp C."/>
            <person name="Ranchou-Peyruse A."/>
            <person name="Remy G."/>
        </authorList>
    </citation>
    <scope>NUCLEOTIDE SEQUENCE [LARGE SCALE GENOMIC DNA]</scope>
    <source>
        <strain evidence="9 10">BerOc1</strain>
    </source>
</reference>
<dbReference type="Pfam" id="PF07690">
    <property type="entry name" value="MFS_1"/>
    <property type="match status" value="1"/>
</dbReference>
<dbReference type="SUPFAM" id="SSF103473">
    <property type="entry name" value="MFS general substrate transporter"/>
    <property type="match status" value="1"/>
</dbReference>
<organism evidence="9 10">
    <name type="scientific">Pseudodesulfovibrio hydrargyri</name>
    <dbReference type="NCBI Taxonomy" id="2125990"/>
    <lineage>
        <taxon>Bacteria</taxon>
        <taxon>Pseudomonadati</taxon>
        <taxon>Thermodesulfobacteriota</taxon>
        <taxon>Desulfovibrionia</taxon>
        <taxon>Desulfovibrionales</taxon>
        <taxon>Desulfovibrionaceae</taxon>
    </lineage>
</organism>
<dbReference type="Proteomes" id="UP000181901">
    <property type="component" value="Unassembled WGS sequence"/>
</dbReference>
<evidence type="ECO:0000256" key="3">
    <source>
        <dbReference type="ARBA" id="ARBA00022475"/>
    </source>
</evidence>
<dbReference type="CDD" id="cd17503">
    <property type="entry name" value="MFS_LmrB_MDR_like"/>
    <property type="match status" value="1"/>
</dbReference>
<feature type="transmembrane region" description="Helical" evidence="7">
    <location>
        <begin position="339"/>
        <end position="355"/>
    </location>
</feature>
<name>A0A1J5N2A7_9BACT</name>
<keyword evidence="2" id="KW-0813">Transport</keyword>
<feature type="transmembrane region" description="Helical" evidence="7">
    <location>
        <begin position="170"/>
        <end position="192"/>
    </location>
</feature>
<dbReference type="Gene3D" id="1.20.1250.20">
    <property type="entry name" value="MFS general substrate transporter like domains"/>
    <property type="match status" value="1"/>
</dbReference>
<dbReference type="InterPro" id="IPR036259">
    <property type="entry name" value="MFS_trans_sf"/>
</dbReference>
<evidence type="ECO:0000256" key="5">
    <source>
        <dbReference type="ARBA" id="ARBA00022989"/>
    </source>
</evidence>
<keyword evidence="6 7" id="KW-0472">Membrane</keyword>
<evidence type="ECO:0000256" key="6">
    <source>
        <dbReference type="ARBA" id="ARBA00023136"/>
    </source>
</evidence>
<evidence type="ECO:0000256" key="1">
    <source>
        <dbReference type="ARBA" id="ARBA00004651"/>
    </source>
</evidence>
<comment type="caution">
    <text evidence="9">The sequence shown here is derived from an EMBL/GenBank/DDBJ whole genome shotgun (WGS) entry which is preliminary data.</text>
</comment>
<dbReference type="GO" id="GO:0005886">
    <property type="term" value="C:plasma membrane"/>
    <property type="evidence" value="ECO:0007669"/>
    <property type="project" value="UniProtKB-SubCell"/>
</dbReference>
<evidence type="ECO:0000259" key="8">
    <source>
        <dbReference type="PROSITE" id="PS50850"/>
    </source>
</evidence>
<feature type="transmembrane region" description="Helical" evidence="7">
    <location>
        <begin position="275"/>
        <end position="294"/>
    </location>
</feature>
<dbReference type="GO" id="GO:0022857">
    <property type="term" value="F:transmembrane transporter activity"/>
    <property type="evidence" value="ECO:0007669"/>
    <property type="project" value="InterPro"/>
</dbReference>
<keyword evidence="3" id="KW-1003">Cell membrane</keyword>
<sequence length="524" mass="57486">MSLYKDPEEMTPAERWTIAATVVFGAFMAVMDTSVVNVSMPHMMGGFGSDLSAITWVATSYSIAEIIMVTMSGWWSALLGRKNYYLASFALFTIGSILCGTATSFSQMIIYRILQGIGGGALIPVSQAILRETFPPAQQGMAMALYGMGVVLAPALGPICGGWLTDAWGWPWIFYINVPFCAVGVLLTMRFIHDPPYLRRGIRSVDWLGIILLTVCLTGMQVVLERGNDENWFESSMIVWWTVASAAALLVLIFWELRSREPVVNFRVLKDRNLVLGSVMGLVFGVSLFGTTFVLPQFTQRILGYPAFESGLVLAPRALVLLLCMPLAGWAFQRVGAKPLLMTGLGVIVLAYYQLMQLSTTAGFLDLVPPLIVMGIGMPFMFVPLSTVSLMTVDKSQMTDASSIYTLTRRVGGNIGYSLAAVLLDRGEAIHRVYLTEHVSQLSRTTQEYLARTMDALLAKGVGTVHATRLALGLLEQKVMRQATMMAYNDISFVFGCLFLLLIPMIFLMPGRAAIRAVIGGRHK</sequence>
<protein>
    <submittedName>
        <fullName evidence="9">Multidrug export protein EmrB</fullName>
    </submittedName>
</protein>
<dbReference type="PRINTS" id="PR01036">
    <property type="entry name" value="TCRTETB"/>
</dbReference>
<dbReference type="InterPro" id="IPR011701">
    <property type="entry name" value="MFS"/>
</dbReference>
<dbReference type="InterPro" id="IPR020846">
    <property type="entry name" value="MFS_dom"/>
</dbReference>
<feature type="transmembrane region" description="Helical" evidence="7">
    <location>
        <begin position="367"/>
        <end position="388"/>
    </location>
</feature>
<feature type="transmembrane region" description="Helical" evidence="7">
    <location>
        <begin position="142"/>
        <end position="164"/>
    </location>
</feature>
<dbReference type="RefSeq" id="WP_165610773.1">
    <property type="nucleotide sequence ID" value="NZ_LKAQ01000001.1"/>
</dbReference>
<dbReference type="PANTHER" id="PTHR23501:SF174">
    <property type="entry name" value="MULTIDRUG EXPORT PROTEIN EMRB-RELATED"/>
    <property type="match status" value="1"/>
</dbReference>
<keyword evidence="5 7" id="KW-1133">Transmembrane helix</keyword>
<keyword evidence="4 7" id="KW-0812">Transmembrane</keyword>
<feature type="transmembrane region" description="Helical" evidence="7">
    <location>
        <begin position="109"/>
        <end position="130"/>
    </location>
</feature>
<comment type="subcellular location">
    <subcellularLocation>
        <location evidence="1">Cell membrane</location>
        <topology evidence="1">Multi-pass membrane protein</topology>
    </subcellularLocation>
</comment>
<feature type="domain" description="Major facilitator superfamily (MFS) profile" evidence="8">
    <location>
        <begin position="18"/>
        <end position="514"/>
    </location>
</feature>